<dbReference type="InterPro" id="IPR035905">
    <property type="entry name" value="Barstar-like_sf"/>
</dbReference>
<comment type="similarity">
    <text evidence="1">Belongs to the barstar family.</text>
</comment>
<protein>
    <recommendedName>
        <fullName evidence="2">Barstar (barnase inhibitor) domain-containing protein</fullName>
    </recommendedName>
</protein>
<gene>
    <name evidence="3" type="ORF">GCM10022223_47330</name>
</gene>
<evidence type="ECO:0000313" key="4">
    <source>
        <dbReference type="Proteomes" id="UP001501074"/>
    </source>
</evidence>
<dbReference type="Pfam" id="PF01337">
    <property type="entry name" value="Barstar"/>
    <property type="match status" value="1"/>
</dbReference>
<dbReference type="InterPro" id="IPR000468">
    <property type="entry name" value="Barstar"/>
</dbReference>
<accession>A0ABP7A4G5</accession>
<proteinExistence type="inferred from homology"/>
<dbReference type="SUPFAM" id="SSF52038">
    <property type="entry name" value="Barstar-related"/>
    <property type="match status" value="1"/>
</dbReference>
<evidence type="ECO:0000259" key="2">
    <source>
        <dbReference type="Pfam" id="PF01337"/>
    </source>
</evidence>
<organism evidence="3 4">
    <name type="scientific">Kineosporia mesophila</name>
    <dbReference type="NCBI Taxonomy" id="566012"/>
    <lineage>
        <taxon>Bacteria</taxon>
        <taxon>Bacillati</taxon>
        <taxon>Actinomycetota</taxon>
        <taxon>Actinomycetes</taxon>
        <taxon>Kineosporiales</taxon>
        <taxon>Kineosporiaceae</taxon>
        <taxon>Kineosporia</taxon>
    </lineage>
</organism>
<evidence type="ECO:0000256" key="1">
    <source>
        <dbReference type="ARBA" id="ARBA00006845"/>
    </source>
</evidence>
<dbReference type="RefSeq" id="WP_231487804.1">
    <property type="nucleotide sequence ID" value="NZ_BAAAZO010000009.1"/>
</dbReference>
<dbReference type="EMBL" id="BAAAZO010000009">
    <property type="protein sequence ID" value="GAA3624783.1"/>
    <property type="molecule type" value="Genomic_DNA"/>
</dbReference>
<keyword evidence="4" id="KW-1185">Reference proteome</keyword>
<name>A0ABP7A4G5_9ACTN</name>
<dbReference type="Proteomes" id="UP001501074">
    <property type="component" value="Unassembled WGS sequence"/>
</dbReference>
<sequence length="154" mass="17643">MIFKRFVGPDWVQVESLIPQLEARPYLCDDDDRQKISEKLSNLGFIVAHVEIESDTSFTEEILLRKVAEALHWPEASGTNWNSHCSLLYQTLTQWEEPPIAVLIQGMDGILRRDIHAFTRSIHLLEASTHAVRLSVEHAARQFLYVFSGNWSPA</sequence>
<reference evidence="4" key="1">
    <citation type="journal article" date="2019" name="Int. J. Syst. Evol. Microbiol.">
        <title>The Global Catalogue of Microorganisms (GCM) 10K type strain sequencing project: providing services to taxonomists for standard genome sequencing and annotation.</title>
        <authorList>
            <consortium name="The Broad Institute Genomics Platform"/>
            <consortium name="The Broad Institute Genome Sequencing Center for Infectious Disease"/>
            <person name="Wu L."/>
            <person name="Ma J."/>
        </authorList>
    </citation>
    <scope>NUCLEOTIDE SEQUENCE [LARGE SCALE GENOMIC DNA]</scope>
    <source>
        <strain evidence="4">JCM 16902</strain>
    </source>
</reference>
<evidence type="ECO:0000313" key="3">
    <source>
        <dbReference type="EMBL" id="GAA3624783.1"/>
    </source>
</evidence>
<comment type="caution">
    <text evidence="3">The sequence shown here is derived from an EMBL/GenBank/DDBJ whole genome shotgun (WGS) entry which is preliminary data.</text>
</comment>
<feature type="domain" description="Barstar (barnase inhibitor)" evidence="2">
    <location>
        <begin position="50"/>
        <end position="132"/>
    </location>
</feature>